<organism evidence="1 2">
    <name type="scientific">Blyttiomyces helicus</name>
    <dbReference type="NCBI Taxonomy" id="388810"/>
    <lineage>
        <taxon>Eukaryota</taxon>
        <taxon>Fungi</taxon>
        <taxon>Fungi incertae sedis</taxon>
        <taxon>Chytridiomycota</taxon>
        <taxon>Chytridiomycota incertae sedis</taxon>
        <taxon>Chytridiomycetes</taxon>
        <taxon>Chytridiomycetes incertae sedis</taxon>
        <taxon>Blyttiomyces</taxon>
    </lineage>
</organism>
<protein>
    <submittedName>
        <fullName evidence="1">Uncharacterized protein</fullName>
    </submittedName>
</protein>
<name>A0A4P9W8M0_9FUNG</name>
<proteinExistence type="predicted"/>
<dbReference type="AlphaFoldDB" id="A0A4P9W8M0"/>
<dbReference type="EMBL" id="KZ996423">
    <property type="protein sequence ID" value="RKO88881.1"/>
    <property type="molecule type" value="Genomic_DNA"/>
</dbReference>
<evidence type="ECO:0000313" key="2">
    <source>
        <dbReference type="Proteomes" id="UP000269721"/>
    </source>
</evidence>
<sequence length="202" mass="22056">MELQLKEMTVHIVLQSGDEPPTGHPKQDASHEWGYIGASPLTSLRLSVDPRTTDLGFLQLVSNLVCAPWDLLASKKATAVGRILFACFKKGFYLVFSSETILAFLAPSINSLTQSLIKSSWAMISPPQPTPTTIRLLLLYPISNHPHLNTENTIMLLNLKWALSVLAVIALATSALSAPVETSEKELDADQFVQPEMGSGWS</sequence>
<evidence type="ECO:0000313" key="1">
    <source>
        <dbReference type="EMBL" id="RKO88881.1"/>
    </source>
</evidence>
<gene>
    <name evidence="1" type="ORF">BDK51DRAFT_39928</name>
</gene>
<dbReference type="Proteomes" id="UP000269721">
    <property type="component" value="Unassembled WGS sequence"/>
</dbReference>
<accession>A0A4P9W8M0</accession>
<keyword evidence="2" id="KW-1185">Reference proteome</keyword>
<reference evidence="2" key="1">
    <citation type="journal article" date="2018" name="Nat. Microbiol.">
        <title>Leveraging single-cell genomics to expand the fungal tree of life.</title>
        <authorList>
            <person name="Ahrendt S.R."/>
            <person name="Quandt C.A."/>
            <person name="Ciobanu D."/>
            <person name="Clum A."/>
            <person name="Salamov A."/>
            <person name="Andreopoulos B."/>
            <person name="Cheng J.F."/>
            <person name="Woyke T."/>
            <person name="Pelin A."/>
            <person name="Henrissat B."/>
            <person name="Reynolds N.K."/>
            <person name="Benny G.L."/>
            <person name="Smith M.E."/>
            <person name="James T.Y."/>
            <person name="Grigoriev I.V."/>
        </authorList>
    </citation>
    <scope>NUCLEOTIDE SEQUENCE [LARGE SCALE GENOMIC DNA]</scope>
</reference>